<accession>A0ABV5AK71</accession>
<dbReference type="RefSeq" id="WP_275472988.1">
    <property type="nucleotide sequence ID" value="NZ_CP162940.1"/>
</dbReference>
<dbReference type="Pfam" id="PF02481">
    <property type="entry name" value="DNA_processg_A"/>
    <property type="match status" value="1"/>
</dbReference>
<gene>
    <name evidence="3" type="primary">dprA</name>
    <name evidence="3" type="ORF">KKP3000_001730</name>
</gene>
<sequence>MRWTVYERELVVLFTDGSRFILCVIDSRSPLAHNGRIIFDGWVPHMEERRLRLFWALCPGLEPSTYRKLFGHFGSAEALFAASEEGWAAAARVRPETIRRMSAWRARAKDIVSRSEQQLAETAGITCLVQGDEAYPSRLFDLFDPPIVLFARGNLRYLTVDPGIAVVGTRRASSYGLYATKWIGSSLARAELPVYSGMALGIDQCAHEAVLGEHGIGIAILGCGVEVCYPPSNRPLYRRLLEDGLLVSEYAPTSLAAKHRFPERNRLIAALSRATVVVQAGERSGSLGTAESALELGRDVYVVPGPITSKSFRGSHQLLLDGAIPLVDPTTLIDQWADIKTPAARSTPTAPDIPDHLVDLAHLIREEGPLRPGEIALLSAVPPGHIHAKLLEMELASLVRRLPDGRYQCCF</sequence>
<dbReference type="PANTHER" id="PTHR43022:SF1">
    <property type="entry name" value="PROTEIN SMF"/>
    <property type="match status" value="1"/>
</dbReference>
<evidence type="ECO:0000313" key="4">
    <source>
        <dbReference type="Proteomes" id="UP001579974"/>
    </source>
</evidence>
<dbReference type="EMBL" id="JBDXSU010000023">
    <property type="protein sequence ID" value="MFB5192526.1"/>
    <property type="molecule type" value="Genomic_DNA"/>
</dbReference>
<proteinExistence type="inferred from homology"/>
<dbReference type="Gene3D" id="3.40.50.450">
    <property type="match status" value="1"/>
</dbReference>
<comment type="similarity">
    <text evidence="1">Belongs to the DprA/Smf family.</text>
</comment>
<evidence type="ECO:0000313" key="3">
    <source>
        <dbReference type="EMBL" id="MFB5192526.1"/>
    </source>
</evidence>
<dbReference type="SUPFAM" id="SSF47781">
    <property type="entry name" value="RuvA domain 2-like"/>
    <property type="match status" value="1"/>
</dbReference>
<comment type="caution">
    <text evidence="3">The sequence shown here is derived from an EMBL/GenBank/DDBJ whole genome shotgun (WGS) entry which is preliminary data.</text>
</comment>
<dbReference type="NCBIfam" id="TIGR00732">
    <property type="entry name" value="dprA"/>
    <property type="match status" value="1"/>
</dbReference>
<keyword evidence="4" id="KW-1185">Reference proteome</keyword>
<dbReference type="PANTHER" id="PTHR43022">
    <property type="entry name" value="PROTEIN SMF"/>
    <property type="match status" value="1"/>
</dbReference>
<evidence type="ECO:0000259" key="2">
    <source>
        <dbReference type="Pfam" id="PF02481"/>
    </source>
</evidence>
<organism evidence="3 4">
    <name type="scientific">Alicyclobacillus fastidiosus</name>
    <dbReference type="NCBI Taxonomy" id="392011"/>
    <lineage>
        <taxon>Bacteria</taxon>
        <taxon>Bacillati</taxon>
        <taxon>Bacillota</taxon>
        <taxon>Bacilli</taxon>
        <taxon>Bacillales</taxon>
        <taxon>Alicyclobacillaceae</taxon>
        <taxon>Alicyclobacillus</taxon>
    </lineage>
</organism>
<dbReference type="SUPFAM" id="SSF102405">
    <property type="entry name" value="MCP/YpsA-like"/>
    <property type="match status" value="1"/>
</dbReference>
<feature type="domain" description="Smf/DprA SLOG" evidence="2">
    <location>
        <begin position="128"/>
        <end position="335"/>
    </location>
</feature>
<name>A0ABV5AK71_9BACL</name>
<reference evidence="3 4" key="1">
    <citation type="journal article" date="2024" name="Int. J. Mol. Sci.">
        <title>Exploration of Alicyclobacillus spp. Genome in Search of Antibiotic Resistance.</title>
        <authorList>
            <person name="Bucka-Kolendo J."/>
            <person name="Kiousi D.E."/>
            <person name="Dekowska A."/>
            <person name="Mikolajczuk-Szczyrba A."/>
            <person name="Karadedos D.M."/>
            <person name="Michael P."/>
            <person name="Galanis A."/>
            <person name="Sokolowska B."/>
        </authorList>
    </citation>
    <scope>NUCLEOTIDE SEQUENCE [LARGE SCALE GENOMIC DNA]</scope>
    <source>
        <strain evidence="3 4">KKP 3000</strain>
    </source>
</reference>
<protein>
    <submittedName>
        <fullName evidence="3">DNA-processing protein DprA</fullName>
    </submittedName>
</protein>
<dbReference type="InterPro" id="IPR010994">
    <property type="entry name" value="RuvA_2-like"/>
</dbReference>
<evidence type="ECO:0000256" key="1">
    <source>
        <dbReference type="ARBA" id="ARBA00006525"/>
    </source>
</evidence>
<dbReference type="InterPro" id="IPR057666">
    <property type="entry name" value="DrpA_SLOG"/>
</dbReference>
<dbReference type="Proteomes" id="UP001579974">
    <property type="component" value="Unassembled WGS sequence"/>
</dbReference>
<dbReference type="InterPro" id="IPR003488">
    <property type="entry name" value="DprA"/>
</dbReference>